<proteinExistence type="predicted"/>
<reference evidence="1 2" key="1">
    <citation type="journal article" date="2010" name="Science">
        <title>Plasticity of animal genome architecture unmasked by rapid evolution of a pelagic tunicate.</title>
        <authorList>
            <person name="Denoeud F."/>
            <person name="Henriet S."/>
            <person name="Mungpakdee S."/>
            <person name="Aury J.M."/>
            <person name="Da Silva C."/>
            <person name="Brinkmann H."/>
            <person name="Mikhaleva J."/>
            <person name="Olsen L.C."/>
            <person name="Jubin C."/>
            <person name="Canestro C."/>
            <person name="Bouquet J.M."/>
            <person name="Danks G."/>
            <person name="Poulain J."/>
            <person name="Campsteijn C."/>
            <person name="Adamski M."/>
            <person name="Cross I."/>
            <person name="Yadetie F."/>
            <person name="Muffato M."/>
            <person name="Louis A."/>
            <person name="Butcher S."/>
            <person name="Tsagkogeorga G."/>
            <person name="Konrad A."/>
            <person name="Singh S."/>
            <person name="Jensen M.F."/>
            <person name="Cong E.H."/>
            <person name="Eikeseth-Otteraa H."/>
            <person name="Noel B."/>
            <person name="Anthouard V."/>
            <person name="Porcel B.M."/>
            <person name="Kachouri-Lafond R."/>
            <person name="Nishino A."/>
            <person name="Ugolini M."/>
            <person name="Chourrout P."/>
            <person name="Nishida H."/>
            <person name="Aasland R."/>
            <person name="Huzurbazar S."/>
            <person name="Westhof E."/>
            <person name="Delsuc F."/>
            <person name="Lehrach H."/>
            <person name="Reinhardt R."/>
            <person name="Weissenbach J."/>
            <person name="Roy S.W."/>
            <person name="Artiguenave F."/>
            <person name="Postlethwait J.H."/>
            <person name="Manak J.R."/>
            <person name="Thompson E.M."/>
            <person name="Jaillon O."/>
            <person name="Du Pasquier L."/>
            <person name="Boudinot P."/>
            <person name="Liberles D.A."/>
            <person name="Volff J.N."/>
            <person name="Philippe H."/>
            <person name="Lenhard B."/>
            <person name="Roest Crollius H."/>
            <person name="Wincker P."/>
            <person name="Chourrout D."/>
        </authorList>
    </citation>
    <scope>NUCLEOTIDE SEQUENCE [LARGE SCALE GENOMIC DNA]</scope>
</reference>
<dbReference type="OrthoDB" id="10369915at2759"/>
<evidence type="ECO:0000313" key="1">
    <source>
        <dbReference type="EMBL" id="CBY20843.1"/>
    </source>
</evidence>
<dbReference type="EMBL" id="FN653015">
    <property type="protein sequence ID" value="CBY20843.1"/>
    <property type="molecule type" value="Genomic_DNA"/>
</dbReference>
<dbReference type="Proteomes" id="UP000001307">
    <property type="component" value="Unassembled WGS sequence"/>
</dbReference>
<protein>
    <submittedName>
        <fullName evidence="1">Uncharacterized protein</fullName>
    </submittedName>
</protein>
<dbReference type="AlphaFoldDB" id="E4WQ50"/>
<keyword evidence="2" id="KW-1185">Reference proteome</keyword>
<accession>E4WQ50</accession>
<dbReference type="InParanoid" id="E4WQ50"/>
<evidence type="ECO:0000313" key="2">
    <source>
        <dbReference type="Proteomes" id="UP000001307"/>
    </source>
</evidence>
<gene>
    <name evidence="1" type="ORF">GSOID_T00000849001</name>
</gene>
<name>E4WQ50_OIKDI</name>
<sequence>MTSRETVFCKTEKSNNQTSADQLQLNAKELIFEKNGRQEKKMDSIELERIDRLNPEILRDQDQKFHPTLAAQNILTGAGKPILSPLQQKRILIHLNQLQNIKLERNRYKQLCFDNEAFIDTEPTAKSSTSNSNTNRLNL</sequence>
<organism evidence="1 2">
    <name type="scientific">Oikopleura dioica</name>
    <name type="common">Tunicate</name>
    <dbReference type="NCBI Taxonomy" id="34765"/>
    <lineage>
        <taxon>Eukaryota</taxon>
        <taxon>Metazoa</taxon>
        <taxon>Chordata</taxon>
        <taxon>Tunicata</taxon>
        <taxon>Appendicularia</taxon>
        <taxon>Copelata</taxon>
        <taxon>Oikopleuridae</taxon>
        <taxon>Oikopleura</taxon>
    </lineage>
</organism>